<feature type="domain" description="DUF2231" evidence="2">
    <location>
        <begin position="2"/>
        <end position="130"/>
    </location>
</feature>
<protein>
    <recommendedName>
        <fullName evidence="2">DUF2231 domain-containing protein</fullName>
    </recommendedName>
</protein>
<feature type="transmembrane region" description="Helical" evidence="1">
    <location>
        <begin position="98"/>
        <end position="117"/>
    </location>
</feature>
<dbReference type="EMBL" id="BSVA01000001">
    <property type="protein sequence ID" value="GMA90186.1"/>
    <property type="molecule type" value="Genomic_DNA"/>
</dbReference>
<name>A0ABQ6JU40_9MICO</name>
<organism evidence="3 4">
    <name type="scientific">Homoserinibacter gongjuensis</name>
    <dbReference type="NCBI Taxonomy" id="1162968"/>
    <lineage>
        <taxon>Bacteria</taxon>
        <taxon>Bacillati</taxon>
        <taxon>Actinomycetota</taxon>
        <taxon>Actinomycetes</taxon>
        <taxon>Micrococcales</taxon>
        <taxon>Microbacteriaceae</taxon>
        <taxon>Homoserinibacter</taxon>
    </lineage>
</organism>
<keyword evidence="1" id="KW-1133">Transmembrane helix</keyword>
<dbReference type="Pfam" id="PF09990">
    <property type="entry name" value="DUF2231"/>
    <property type="match status" value="1"/>
</dbReference>
<keyword evidence="1" id="KW-0812">Transmembrane</keyword>
<evidence type="ECO:0000313" key="4">
    <source>
        <dbReference type="Proteomes" id="UP001157069"/>
    </source>
</evidence>
<dbReference type="Proteomes" id="UP001157069">
    <property type="component" value="Unassembled WGS sequence"/>
</dbReference>
<reference evidence="4" key="1">
    <citation type="journal article" date="2019" name="Int. J. Syst. Evol. Microbiol.">
        <title>The Global Catalogue of Microorganisms (GCM) 10K type strain sequencing project: providing services to taxonomists for standard genome sequencing and annotation.</title>
        <authorList>
            <consortium name="The Broad Institute Genomics Platform"/>
            <consortium name="The Broad Institute Genome Sequencing Center for Infectious Disease"/>
            <person name="Wu L."/>
            <person name="Ma J."/>
        </authorList>
    </citation>
    <scope>NUCLEOTIDE SEQUENCE [LARGE SCALE GENOMIC DNA]</scope>
    <source>
        <strain evidence="4">NBRC 108755</strain>
    </source>
</reference>
<feature type="transmembrane region" description="Helical" evidence="1">
    <location>
        <begin position="29"/>
        <end position="52"/>
    </location>
</feature>
<gene>
    <name evidence="3" type="ORF">GCM10025869_07150</name>
</gene>
<proteinExistence type="predicted"/>
<feature type="transmembrane region" description="Helical" evidence="1">
    <location>
        <begin position="72"/>
        <end position="91"/>
    </location>
</feature>
<evidence type="ECO:0000313" key="3">
    <source>
        <dbReference type="EMBL" id="GMA90186.1"/>
    </source>
</evidence>
<sequence length="140" mass="14597">MVTIPIGAWISSLVFDIVAFVVDDPEPFAVGATVLIVIGLIGAVLAAILGLLDYSQLENGTPARRTATTHMLLNLTVVALFVISLVVRLVAGADEENVLGFVVSLVGVLVLGFSGYLGGKLAYHFGVRVAAEGTQAEGFR</sequence>
<comment type="caution">
    <text evidence="3">The sequence shown here is derived from an EMBL/GenBank/DDBJ whole genome shotgun (WGS) entry which is preliminary data.</text>
</comment>
<evidence type="ECO:0000259" key="2">
    <source>
        <dbReference type="Pfam" id="PF09990"/>
    </source>
</evidence>
<evidence type="ECO:0000256" key="1">
    <source>
        <dbReference type="SAM" id="Phobius"/>
    </source>
</evidence>
<dbReference type="InterPro" id="IPR019251">
    <property type="entry name" value="DUF2231_TM"/>
</dbReference>
<accession>A0ABQ6JU40</accession>
<feature type="transmembrane region" description="Helical" evidence="1">
    <location>
        <begin position="6"/>
        <end position="22"/>
    </location>
</feature>
<keyword evidence="4" id="KW-1185">Reference proteome</keyword>
<keyword evidence="1" id="KW-0472">Membrane</keyword>